<accession>A0ABT8AV02</accession>
<reference evidence="8" key="1">
    <citation type="journal article" date="2019" name="Int. J. Syst. Evol. Microbiol.">
        <title>The Global Catalogue of Microorganisms (GCM) 10K type strain sequencing project: providing services to taxonomists for standard genome sequencing and annotation.</title>
        <authorList>
            <consortium name="The Broad Institute Genomics Platform"/>
            <consortium name="The Broad Institute Genome Sequencing Center for Infectious Disease"/>
            <person name="Wu L."/>
            <person name="Ma J."/>
        </authorList>
    </citation>
    <scope>NUCLEOTIDE SEQUENCE [LARGE SCALE GENOMIC DNA]</scope>
    <source>
        <strain evidence="8">CECT 7806</strain>
    </source>
</reference>
<dbReference type="InterPro" id="IPR027791">
    <property type="entry name" value="Galactosyl_T_C"/>
</dbReference>
<dbReference type="RefSeq" id="WP_238291230.1">
    <property type="nucleotide sequence ID" value="NZ_BPQS01000034.1"/>
</dbReference>
<organism evidence="7 8">
    <name type="scientific">Methylobacterium longum</name>
    <dbReference type="NCBI Taxonomy" id="767694"/>
    <lineage>
        <taxon>Bacteria</taxon>
        <taxon>Pseudomonadati</taxon>
        <taxon>Pseudomonadota</taxon>
        <taxon>Alphaproteobacteria</taxon>
        <taxon>Hyphomicrobiales</taxon>
        <taxon>Methylobacteriaceae</taxon>
        <taxon>Methylobacterium</taxon>
    </lineage>
</organism>
<dbReference type="Pfam" id="PF02709">
    <property type="entry name" value="Glyco_transf_7C"/>
    <property type="match status" value="1"/>
</dbReference>
<feature type="domain" description="Galactosyltransferase C-terminal" evidence="6">
    <location>
        <begin position="153"/>
        <end position="213"/>
    </location>
</feature>
<dbReference type="InterPro" id="IPR001173">
    <property type="entry name" value="Glyco_trans_2-like"/>
</dbReference>
<proteinExistence type="inferred from homology"/>
<name>A0ABT8AV02_9HYPH</name>
<dbReference type="SUPFAM" id="SSF53448">
    <property type="entry name" value="Nucleotide-diphospho-sugar transferases"/>
    <property type="match status" value="1"/>
</dbReference>
<evidence type="ECO:0000256" key="2">
    <source>
        <dbReference type="ARBA" id="ARBA00022676"/>
    </source>
</evidence>
<feature type="domain" description="Glycosyltransferase 2-like" evidence="5">
    <location>
        <begin position="5"/>
        <end position="100"/>
    </location>
</feature>
<evidence type="ECO:0000256" key="3">
    <source>
        <dbReference type="ARBA" id="ARBA00022679"/>
    </source>
</evidence>
<dbReference type="Gene3D" id="3.90.550.10">
    <property type="entry name" value="Spore Coat Polysaccharide Biosynthesis Protein SpsA, Chain A"/>
    <property type="match status" value="1"/>
</dbReference>
<dbReference type="InterPro" id="IPR029044">
    <property type="entry name" value="Nucleotide-diphossugar_trans"/>
</dbReference>
<dbReference type="PANTHER" id="PTHR43179">
    <property type="entry name" value="RHAMNOSYLTRANSFERASE WBBL"/>
    <property type="match status" value="1"/>
</dbReference>
<evidence type="ECO:0000256" key="4">
    <source>
        <dbReference type="SAM" id="MobiDB-lite"/>
    </source>
</evidence>
<dbReference type="EMBL" id="JAUFPT010000083">
    <property type="protein sequence ID" value="MDN3573788.1"/>
    <property type="molecule type" value="Genomic_DNA"/>
</dbReference>
<protein>
    <submittedName>
        <fullName evidence="7">Galactosyltransferase-related protein</fullName>
    </submittedName>
</protein>
<comment type="caution">
    <text evidence="7">The sequence shown here is derived from an EMBL/GenBank/DDBJ whole genome shotgun (WGS) entry which is preliminary data.</text>
</comment>
<comment type="similarity">
    <text evidence="1">Belongs to the glycosyltransferase 2 family.</text>
</comment>
<gene>
    <name evidence="7" type="ORF">QWZ18_24625</name>
</gene>
<dbReference type="Pfam" id="PF00535">
    <property type="entry name" value="Glycos_transf_2"/>
    <property type="match status" value="1"/>
</dbReference>
<feature type="compositionally biased region" description="Low complexity" evidence="4">
    <location>
        <begin position="308"/>
        <end position="318"/>
    </location>
</feature>
<feature type="compositionally biased region" description="Basic and acidic residues" evidence="4">
    <location>
        <begin position="297"/>
        <end position="307"/>
    </location>
</feature>
<evidence type="ECO:0000313" key="8">
    <source>
        <dbReference type="Proteomes" id="UP001244297"/>
    </source>
</evidence>
<evidence type="ECO:0000256" key="1">
    <source>
        <dbReference type="ARBA" id="ARBA00006739"/>
    </source>
</evidence>
<keyword evidence="2 7" id="KW-0328">Glycosyltransferase</keyword>
<evidence type="ECO:0000313" key="7">
    <source>
        <dbReference type="EMBL" id="MDN3573788.1"/>
    </source>
</evidence>
<sequence length="324" mass="35513">MSTVSVVTLAKGRPAHLRNVLRGLERQTQPPAEFIVAVMQDAPYDLPEAPFPVRQILVPGRELPLAAARNRGVAAARGSDVVFLDVDCIPAPDLVADYARALVALDGLLMGEVLHLPERATAGDWDYAGLDTLAEKHSDRRGPPAAGIEICQDYRCFWSLNFAIRRATFAATGGFDERYTGYGGEDTDFGKLLDARKIPIAWMKGARAYHQYHPHHMPPVHHLDSVVRNAELFEAKWGYRTMGHWLYAFRVLGLIDDTPDRPIRILRRPDAAELALTGQQGHQPYTNSASVIRAIEARETQQAREAGEAASAGDRAGAPAPPSA</sequence>
<dbReference type="Proteomes" id="UP001244297">
    <property type="component" value="Unassembled WGS sequence"/>
</dbReference>
<dbReference type="GO" id="GO:0016757">
    <property type="term" value="F:glycosyltransferase activity"/>
    <property type="evidence" value="ECO:0007669"/>
    <property type="project" value="UniProtKB-KW"/>
</dbReference>
<feature type="region of interest" description="Disordered" evidence="4">
    <location>
        <begin position="297"/>
        <end position="324"/>
    </location>
</feature>
<keyword evidence="3" id="KW-0808">Transferase</keyword>
<evidence type="ECO:0000259" key="6">
    <source>
        <dbReference type="Pfam" id="PF02709"/>
    </source>
</evidence>
<evidence type="ECO:0000259" key="5">
    <source>
        <dbReference type="Pfam" id="PF00535"/>
    </source>
</evidence>
<keyword evidence="8" id="KW-1185">Reference proteome</keyword>
<dbReference type="PANTHER" id="PTHR43179:SF12">
    <property type="entry name" value="GALACTOFURANOSYLTRANSFERASE GLFT2"/>
    <property type="match status" value="1"/>
</dbReference>